<sequence length="368" mass="42294">MIKGPGNSVSKRYLWLDMLRAVALAEMIHGHSLDGLLDVGLRNTAFFVNWTHVRGYTAPVFLFAAGLAFAVATLPRINDYSVSSKKLLRRIKRLLFVILLGYLMYLPFFSLRKTILSVGTPGWENLLKVDILRCIGVSALILQAWLLLRPKREVTWVIIGMLTLALPIVTPYVRNSELVLGLPAFIRYYVVNSRFPIFYYSSFLFLGFLLGYLFTERRSHWLPYTLIIALLLIVVAQILDRVGIAVGLHRFMTRGGVIILLTILLERCEGLWHRMPSAVKYFGQESLVVYVVHLMVVYGSVLNRGLTSYWGKTLSYGEVYLFIVWLMAAMGLLAYVWHKLKLEHMKTARWIKNTVYWSFLILFLIKPH</sequence>
<protein>
    <recommendedName>
        <fullName evidence="2">Heparan-alpha-glucosaminide N-acetyltransferase catalytic domain-containing protein</fullName>
    </recommendedName>
</protein>
<proteinExistence type="predicted"/>
<dbReference type="AlphaFoldDB" id="A0A0S8GPW8"/>
<dbReference type="Pfam" id="PF07786">
    <property type="entry name" value="HGSNAT_cat"/>
    <property type="match status" value="1"/>
</dbReference>
<reference evidence="3 4" key="1">
    <citation type="journal article" date="2015" name="Microbiome">
        <title>Genomic resolution of linkages in carbon, nitrogen, and sulfur cycling among widespread estuary sediment bacteria.</title>
        <authorList>
            <person name="Baker B.J."/>
            <person name="Lazar C.S."/>
            <person name="Teske A.P."/>
            <person name="Dick G.J."/>
        </authorList>
    </citation>
    <scope>NUCLEOTIDE SEQUENCE [LARGE SCALE GENOMIC DNA]</scope>
    <source>
        <strain evidence="3">SM23_60</strain>
    </source>
</reference>
<keyword evidence="1" id="KW-0472">Membrane</keyword>
<evidence type="ECO:0000259" key="2">
    <source>
        <dbReference type="Pfam" id="PF07786"/>
    </source>
</evidence>
<evidence type="ECO:0000313" key="4">
    <source>
        <dbReference type="Proteomes" id="UP000051096"/>
    </source>
</evidence>
<gene>
    <name evidence="3" type="ORF">AMJ87_00095</name>
</gene>
<feature type="transmembrane region" description="Helical" evidence="1">
    <location>
        <begin position="287"/>
        <end position="307"/>
    </location>
</feature>
<feature type="transmembrane region" description="Helical" evidence="1">
    <location>
        <begin position="131"/>
        <end position="148"/>
    </location>
</feature>
<comment type="caution">
    <text evidence="3">The sequence shown here is derived from an EMBL/GenBank/DDBJ whole genome shotgun (WGS) entry which is preliminary data.</text>
</comment>
<dbReference type="EMBL" id="LJUO01000001">
    <property type="protein sequence ID" value="KPK73884.1"/>
    <property type="molecule type" value="Genomic_DNA"/>
</dbReference>
<evidence type="ECO:0000313" key="3">
    <source>
        <dbReference type="EMBL" id="KPK73884.1"/>
    </source>
</evidence>
<feature type="transmembrane region" description="Helical" evidence="1">
    <location>
        <begin position="56"/>
        <end position="74"/>
    </location>
</feature>
<feature type="transmembrane region" description="Helical" evidence="1">
    <location>
        <begin position="197"/>
        <end position="214"/>
    </location>
</feature>
<dbReference type="Proteomes" id="UP000051096">
    <property type="component" value="Unassembled WGS sequence"/>
</dbReference>
<feature type="transmembrane region" description="Helical" evidence="1">
    <location>
        <begin position="221"/>
        <end position="239"/>
    </location>
</feature>
<evidence type="ECO:0000256" key="1">
    <source>
        <dbReference type="SAM" id="Phobius"/>
    </source>
</evidence>
<feature type="domain" description="Heparan-alpha-glucosaminide N-acetyltransferase catalytic" evidence="2">
    <location>
        <begin position="12"/>
        <end position="220"/>
    </location>
</feature>
<feature type="transmembrane region" description="Helical" evidence="1">
    <location>
        <begin position="94"/>
        <end position="111"/>
    </location>
</feature>
<organism evidence="3 4">
    <name type="scientific">candidate division WOR_3 bacterium SM23_60</name>
    <dbReference type="NCBI Taxonomy" id="1703780"/>
    <lineage>
        <taxon>Bacteria</taxon>
        <taxon>Bacteria division WOR-3</taxon>
    </lineage>
</organism>
<keyword evidence="1" id="KW-1133">Transmembrane helix</keyword>
<feature type="transmembrane region" description="Helical" evidence="1">
    <location>
        <begin position="319"/>
        <end position="338"/>
    </location>
</feature>
<dbReference type="InterPro" id="IPR012429">
    <property type="entry name" value="HGSNAT_cat"/>
</dbReference>
<feature type="transmembrane region" description="Helical" evidence="1">
    <location>
        <begin position="251"/>
        <end position="266"/>
    </location>
</feature>
<keyword evidence="1" id="KW-0812">Transmembrane</keyword>
<feature type="transmembrane region" description="Helical" evidence="1">
    <location>
        <begin position="155"/>
        <end position="173"/>
    </location>
</feature>
<name>A0A0S8GPW8_UNCW3</name>
<accession>A0A0S8GPW8</accession>